<dbReference type="Proteomes" id="UP000236047">
    <property type="component" value="Unassembled WGS sequence"/>
</dbReference>
<name>A0A2N8PIH3_STRNR</name>
<dbReference type="InterPro" id="IPR001387">
    <property type="entry name" value="Cro/C1-type_HTH"/>
</dbReference>
<dbReference type="PANTHER" id="PTHR37301">
    <property type="entry name" value="DNA-BINDING PROTEIN-RELATED"/>
    <property type="match status" value="1"/>
</dbReference>
<gene>
    <name evidence="3" type="ORF">AOB60_08570</name>
</gene>
<dbReference type="SUPFAM" id="SSF47413">
    <property type="entry name" value="lambda repressor-like DNA-binding domains"/>
    <property type="match status" value="1"/>
</dbReference>
<feature type="region of interest" description="Disordered" evidence="1">
    <location>
        <begin position="65"/>
        <end position="93"/>
    </location>
</feature>
<organism evidence="3 4">
    <name type="scientific">Streptomyces noursei</name>
    <name type="common">Streptomyces albulus</name>
    <dbReference type="NCBI Taxonomy" id="1971"/>
    <lineage>
        <taxon>Bacteria</taxon>
        <taxon>Bacillati</taxon>
        <taxon>Actinomycetota</taxon>
        <taxon>Actinomycetes</taxon>
        <taxon>Kitasatosporales</taxon>
        <taxon>Streptomycetaceae</taxon>
        <taxon>Streptomyces</taxon>
    </lineage>
</organism>
<keyword evidence="4" id="KW-1185">Reference proteome</keyword>
<evidence type="ECO:0000313" key="3">
    <source>
        <dbReference type="EMBL" id="PNE40832.1"/>
    </source>
</evidence>
<sequence length="93" mass="9563">MPIVVDIDVMLAKRKMSVGELADRVGITPANLAVLKNGRAKAVRFTTLAALCEVLGCQPGDLLRWEPDGPVDGDSDGAAQESGASVPAGSSSQ</sequence>
<dbReference type="InterPro" id="IPR010982">
    <property type="entry name" value="Lambda_DNA-bd_dom_sf"/>
</dbReference>
<protein>
    <submittedName>
        <fullName evidence="3">XRE family transcriptional regulator</fullName>
    </submittedName>
</protein>
<dbReference type="EMBL" id="LJSN01000002">
    <property type="protein sequence ID" value="PNE40832.1"/>
    <property type="molecule type" value="Genomic_DNA"/>
</dbReference>
<proteinExistence type="predicted"/>
<evidence type="ECO:0000313" key="4">
    <source>
        <dbReference type="Proteomes" id="UP000236047"/>
    </source>
</evidence>
<dbReference type="RefSeq" id="WP_073446073.1">
    <property type="nucleotide sequence ID" value="NZ_LJSN01000002.1"/>
</dbReference>
<evidence type="ECO:0000256" key="1">
    <source>
        <dbReference type="SAM" id="MobiDB-lite"/>
    </source>
</evidence>
<accession>A0A2N8PIH3</accession>
<dbReference type="GO" id="GO:0003677">
    <property type="term" value="F:DNA binding"/>
    <property type="evidence" value="ECO:0007669"/>
    <property type="project" value="InterPro"/>
</dbReference>
<feature type="domain" description="HTH cro/C1-type" evidence="2">
    <location>
        <begin position="13"/>
        <end position="62"/>
    </location>
</feature>
<dbReference type="PROSITE" id="PS50943">
    <property type="entry name" value="HTH_CROC1"/>
    <property type="match status" value="1"/>
</dbReference>
<dbReference type="PANTHER" id="PTHR37301:SF1">
    <property type="entry name" value="DNA-BINDING PROTEIN"/>
    <property type="match status" value="1"/>
</dbReference>
<dbReference type="CDD" id="cd00093">
    <property type="entry name" value="HTH_XRE"/>
    <property type="match status" value="1"/>
</dbReference>
<comment type="caution">
    <text evidence="3">The sequence shown here is derived from an EMBL/GenBank/DDBJ whole genome shotgun (WGS) entry which is preliminary data.</text>
</comment>
<dbReference type="Pfam" id="PF13443">
    <property type="entry name" value="HTH_26"/>
    <property type="match status" value="1"/>
</dbReference>
<reference evidence="4" key="1">
    <citation type="submission" date="2015-09" db="EMBL/GenBank/DDBJ databases">
        <authorList>
            <person name="Graham D.E."/>
            <person name="Mahan K.M."/>
            <person name="Klingeman D.M."/>
            <person name="Fida T."/>
            <person name="Giannone R.J."/>
            <person name="Hettich R.L."/>
            <person name="Parry R.J."/>
            <person name="Spain J.C."/>
        </authorList>
    </citation>
    <scope>NUCLEOTIDE SEQUENCE [LARGE SCALE GENOMIC DNA]</scope>
    <source>
        <strain evidence="4">JCM 4701</strain>
    </source>
</reference>
<evidence type="ECO:0000259" key="2">
    <source>
        <dbReference type="PROSITE" id="PS50943"/>
    </source>
</evidence>
<dbReference type="Gene3D" id="1.10.260.40">
    <property type="entry name" value="lambda repressor-like DNA-binding domains"/>
    <property type="match status" value="1"/>
</dbReference>
<dbReference type="SMART" id="SM00530">
    <property type="entry name" value="HTH_XRE"/>
    <property type="match status" value="1"/>
</dbReference>
<dbReference type="AlphaFoldDB" id="A0A2N8PIH3"/>